<reference evidence="1" key="1">
    <citation type="submission" date="2014-09" db="EMBL/GenBank/DDBJ databases">
        <authorList>
            <person name="Magalhaes I.L.F."/>
            <person name="Oliveira U."/>
            <person name="Santos F.R."/>
            <person name="Vidigal T.H.D.A."/>
            <person name="Brescovit A.D."/>
            <person name="Santos A.J."/>
        </authorList>
    </citation>
    <scope>NUCLEOTIDE SEQUENCE</scope>
    <source>
        <tissue evidence="1">Shoot tissue taken approximately 20 cm above the soil surface</tissue>
    </source>
</reference>
<accession>A0A0A9C3Q5</accession>
<sequence length="41" mass="4541">MLLMVGITTSPEIQSFTSPIPGDIWCSSTAMPQLSSRHWSF</sequence>
<protein>
    <submittedName>
        <fullName evidence="1">Uncharacterized protein</fullName>
    </submittedName>
</protein>
<dbReference type="EMBL" id="GBRH01231753">
    <property type="protein sequence ID" value="JAD66142.1"/>
    <property type="molecule type" value="Transcribed_RNA"/>
</dbReference>
<evidence type="ECO:0000313" key="1">
    <source>
        <dbReference type="EMBL" id="JAD66142.1"/>
    </source>
</evidence>
<name>A0A0A9C3Q5_ARUDO</name>
<proteinExistence type="predicted"/>
<organism evidence="1">
    <name type="scientific">Arundo donax</name>
    <name type="common">Giant reed</name>
    <name type="synonym">Donax arundinaceus</name>
    <dbReference type="NCBI Taxonomy" id="35708"/>
    <lineage>
        <taxon>Eukaryota</taxon>
        <taxon>Viridiplantae</taxon>
        <taxon>Streptophyta</taxon>
        <taxon>Embryophyta</taxon>
        <taxon>Tracheophyta</taxon>
        <taxon>Spermatophyta</taxon>
        <taxon>Magnoliopsida</taxon>
        <taxon>Liliopsida</taxon>
        <taxon>Poales</taxon>
        <taxon>Poaceae</taxon>
        <taxon>PACMAD clade</taxon>
        <taxon>Arundinoideae</taxon>
        <taxon>Arundineae</taxon>
        <taxon>Arundo</taxon>
    </lineage>
</organism>
<reference evidence="1" key="2">
    <citation type="journal article" date="2015" name="Data Brief">
        <title>Shoot transcriptome of the giant reed, Arundo donax.</title>
        <authorList>
            <person name="Barrero R.A."/>
            <person name="Guerrero F.D."/>
            <person name="Moolhuijzen P."/>
            <person name="Goolsby J.A."/>
            <person name="Tidwell J."/>
            <person name="Bellgard S.E."/>
            <person name="Bellgard M.I."/>
        </authorList>
    </citation>
    <scope>NUCLEOTIDE SEQUENCE</scope>
    <source>
        <tissue evidence="1">Shoot tissue taken approximately 20 cm above the soil surface</tissue>
    </source>
</reference>
<dbReference type="AlphaFoldDB" id="A0A0A9C3Q5"/>